<organism evidence="2 3">
    <name type="scientific">Psophocarpus tetragonolobus</name>
    <name type="common">Winged bean</name>
    <name type="synonym">Dolichos tetragonolobus</name>
    <dbReference type="NCBI Taxonomy" id="3891"/>
    <lineage>
        <taxon>Eukaryota</taxon>
        <taxon>Viridiplantae</taxon>
        <taxon>Streptophyta</taxon>
        <taxon>Embryophyta</taxon>
        <taxon>Tracheophyta</taxon>
        <taxon>Spermatophyta</taxon>
        <taxon>Magnoliopsida</taxon>
        <taxon>eudicotyledons</taxon>
        <taxon>Gunneridae</taxon>
        <taxon>Pentapetalae</taxon>
        <taxon>rosids</taxon>
        <taxon>fabids</taxon>
        <taxon>Fabales</taxon>
        <taxon>Fabaceae</taxon>
        <taxon>Papilionoideae</taxon>
        <taxon>50 kb inversion clade</taxon>
        <taxon>NPAAA clade</taxon>
        <taxon>indigoferoid/millettioid clade</taxon>
        <taxon>Phaseoleae</taxon>
        <taxon>Psophocarpus</taxon>
    </lineage>
</organism>
<name>A0AAN9XHZ9_PSOTE</name>
<protein>
    <submittedName>
        <fullName evidence="2">Uncharacterized protein</fullName>
    </submittedName>
</protein>
<reference evidence="2 3" key="1">
    <citation type="submission" date="2024-01" db="EMBL/GenBank/DDBJ databases">
        <title>The genomes of 5 underutilized Papilionoideae crops provide insights into root nodulation and disease resistanc.</title>
        <authorList>
            <person name="Jiang F."/>
        </authorList>
    </citation>
    <scope>NUCLEOTIDE SEQUENCE [LARGE SCALE GENOMIC DNA]</scope>
    <source>
        <strain evidence="2">DUOXIRENSHENG_FW03</strain>
        <tissue evidence="2">Leaves</tissue>
    </source>
</reference>
<accession>A0AAN9XHZ9</accession>
<evidence type="ECO:0000256" key="1">
    <source>
        <dbReference type="SAM" id="MobiDB-lite"/>
    </source>
</evidence>
<keyword evidence="3" id="KW-1185">Reference proteome</keyword>
<evidence type="ECO:0000313" key="2">
    <source>
        <dbReference type="EMBL" id="KAK7393352.1"/>
    </source>
</evidence>
<dbReference type="EMBL" id="JAYMYS010000005">
    <property type="protein sequence ID" value="KAK7393352.1"/>
    <property type="molecule type" value="Genomic_DNA"/>
</dbReference>
<evidence type="ECO:0000313" key="3">
    <source>
        <dbReference type="Proteomes" id="UP001386955"/>
    </source>
</evidence>
<feature type="region of interest" description="Disordered" evidence="1">
    <location>
        <begin position="1"/>
        <end position="26"/>
    </location>
</feature>
<comment type="caution">
    <text evidence="2">The sequence shown here is derived from an EMBL/GenBank/DDBJ whole genome shotgun (WGS) entry which is preliminary data.</text>
</comment>
<dbReference type="AlphaFoldDB" id="A0AAN9XHZ9"/>
<gene>
    <name evidence="2" type="ORF">VNO78_21905</name>
</gene>
<proteinExistence type="predicted"/>
<dbReference type="Proteomes" id="UP001386955">
    <property type="component" value="Unassembled WGS sequence"/>
</dbReference>
<sequence length="112" mass="11500">MVQGELRQTIVRKDEPEQRSSAPEGSAIVVAASKDALITPEVTTLPTTPANPVLTLAVAQGTSFCGTSGSDDISLSQGKGGAKVEREVVDVVVQSEMQQTGGFKGVNDEAGA</sequence>